<dbReference type="GO" id="GO:0120147">
    <property type="term" value="F:formylglycine-generating oxidase activity"/>
    <property type="evidence" value="ECO:0007669"/>
    <property type="project" value="TreeGrafter"/>
</dbReference>
<feature type="non-terminal residue" evidence="5">
    <location>
        <position position="1"/>
    </location>
</feature>
<comment type="subcellular location">
    <subcellularLocation>
        <location evidence="1">Endoplasmic reticulum lumen</location>
    </subcellularLocation>
</comment>
<keyword evidence="6" id="KW-1185">Reference proteome</keyword>
<dbReference type="Pfam" id="PF03781">
    <property type="entry name" value="FGE-sulfatase"/>
    <property type="match status" value="2"/>
</dbReference>
<dbReference type="InterPro" id="IPR005532">
    <property type="entry name" value="SUMF_dom"/>
</dbReference>
<proteinExistence type="inferred from homology"/>
<protein>
    <recommendedName>
        <fullName evidence="4">Sulfatase-modifying factor enzyme-like domain-containing protein</fullName>
    </recommendedName>
</protein>
<feature type="compositionally biased region" description="Basic and acidic residues" evidence="3">
    <location>
        <begin position="1052"/>
        <end position="1061"/>
    </location>
</feature>
<comment type="caution">
    <text evidence="5">The sequence shown here is derived from an EMBL/GenBank/DDBJ whole genome shotgun (WGS) entry which is preliminary data.</text>
</comment>
<dbReference type="InterPro" id="IPR042095">
    <property type="entry name" value="SUMF_sf"/>
</dbReference>
<dbReference type="InterPro" id="IPR016187">
    <property type="entry name" value="CTDL_fold"/>
</dbReference>
<dbReference type="Proteomes" id="UP000437017">
    <property type="component" value="Unassembled WGS sequence"/>
</dbReference>
<feature type="domain" description="Sulfatase-modifying factor enzyme-like" evidence="4">
    <location>
        <begin position="229"/>
        <end position="262"/>
    </location>
</feature>
<sequence length="1093" mass="124299">CYYKYGYVPRERWQLLPGGYLLKALTGDTQKGPTLLSCTDPALLTLLSLFPRPDHPVLHVSWNDAVAYCTWAGKRLPTEAEWEYSCRGGLQNRLFPWGNKLQPKGQHYANIWQGEFPVTNTGEDGFRGTAPVSNEACDGWRRLQRTEKPPAMVHLFRKHQFPYEIRILYRYLELEHLTVGSIDVCLEYIQQNLSEEVAVEVPKTKLEHCYSVLLFLIISKFLKGQGFLDKVDAFPPNGYGLYNIVGNAWEWTSDWWTIHHSVEETIINPAYSSFSKPALLLLLQVYLNPLAGEPDFHEKQDHILSADIELWNKNVPVCLPPRPELDSSSNVKFTTHTESMGPCIIHRSLILEIPKHFASQQPSIAVPLEARTHLTALLRIWDSAVQPTTCPPQAKSHEEPSRIGEEVVSNLHTASLRRLNNVLMINLGKTNKQKSICFIEKANGGNKEMEDRSDQPFSNMSVWHLNRVRGEVGESWVYGKHSPAGNNEDQKVHYQLIHTRLKFMKKVTADKTTEITMSLAAKSANFGTIELIRTGIINRGRINKRFHYLPIINMLPDGYNVIRIVYCNMQAKVKGGPFPSLKILKGKVPHAELETNRTTTKYWWNVLLIVEIQGIKDLEWNETQVYGDYIPCPPALSQGHTIQTKAFVTCSCAYEVIEFESWELLRSNEAELRKEDEKNLDPESAEYSTKVYIERVKETRSICHPKRRIQLALFGHGSTAGLIIYPGDTIDSLGADPAKERGKNQERYGINYPPLSVGDILGKNTRDQRVCMRLKDIDGQGTGCRGNINFTNAWSPPKATEILLLQAGRRLGDVGDVDPDVGKSNKRFYKVKCQVHGIIKSRLALFEYGSERNRWKEGMAWQWLEEGNGGNKSQVRFGQCSMKPMYQDEQTESHDPKCSNGLSLGQFSTYAAGIEVKEEKLRAKKARSLPMREHVHILIIPVAMVEMLSIMGSTTSLLDLVLSLIYKEASWEMYNTGPPLSPVRGRDMKTTQKDREILAICAALGYKGLDTRIIGIDIRVADKVKTQKENMFKQVYQGSWVFERGNGDERLSWKDNHSIDKNEDDNGDDEDGDDNGVRKYTLHVGYRYHRFKG</sequence>
<organism evidence="5 6">
    <name type="scientific">Balaenoptera physalus</name>
    <name type="common">Fin whale</name>
    <name type="synonym">Balaena physalus</name>
    <dbReference type="NCBI Taxonomy" id="9770"/>
    <lineage>
        <taxon>Eukaryota</taxon>
        <taxon>Metazoa</taxon>
        <taxon>Chordata</taxon>
        <taxon>Craniata</taxon>
        <taxon>Vertebrata</taxon>
        <taxon>Euteleostomi</taxon>
        <taxon>Mammalia</taxon>
        <taxon>Eutheria</taxon>
        <taxon>Laurasiatheria</taxon>
        <taxon>Artiodactyla</taxon>
        <taxon>Whippomorpha</taxon>
        <taxon>Cetacea</taxon>
        <taxon>Mysticeti</taxon>
        <taxon>Balaenopteridae</taxon>
        <taxon>Balaenoptera</taxon>
    </lineage>
</organism>
<dbReference type="Gene3D" id="3.90.1580.10">
    <property type="entry name" value="paralog of FGE (formylglycine-generating enzyme)"/>
    <property type="match status" value="2"/>
</dbReference>
<dbReference type="SUPFAM" id="SSF56436">
    <property type="entry name" value="C-type lectin-like"/>
    <property type="match status" value="2"/>
</dbReference>
<evidence type="ECO:0000313" key="5">
    <source>
        <dbReference type="EMBL" id="KAB0406445.1"/>
    </source>
</evidence>
<comment type="similarity">
    <text evidence="2">Belongs to the sulfatase-modifying factor family.</text>
</comment>
<feature type="compositionally biased region" description="Acidic residues" evidence="3">
    <location>
        <begin position="1062"/>
        <end position="1074"/>
    </location>
</feature>
<dbReference type="PANTHER" id="PTHR23150">
    <property type="entry name" value="SULFATASE MODIFYING FACTOR 1, 2"/>
    <property type="match status" value="1"/>
</dbReference>
<dbReference type="InterPro" id="IPR051043">
    <property type="entry name" value="Sulfatase_Mod_Factor_Kinase"/>
</dbReference>
<dbReference type="AlphaFoldDB" id="A0A6A1QGK5"/>
<gene>
    <name evidence="5" type="ORF">E2I00_002081</name>
</gene>
<accession>A0A6A1QGK5</accession>
<dbReference type="GO" id="GO:0005788">
    <property type="term" value="C:endoplasmic reticulum lumen"/>
    <property type="evidence" value="ECO:0007669"/>
    <property type="project" value="UniProtKB-SubCell"/>
</dbReference>
<feature type="domain" description="Sulfatase-modifying factor enzyme-like" evidence="4">
    <location>
        <begin position="51"/>
        <end position="133"/>
    </location>
</feature>
<evidence type="ECO:0000256" key="2">
    <source>
        <dbReference type="ARBA" id="ARBA00005310"/>
    </source>
</evidence>
<evidence type="ECO:0000259" key="4">
    <source>
        <dbReference type="Pfam" id="PF03781"/>
    </source>
</evidence>
<reference evidence="5 6" key="1">
    <citation type="journal article" date="2019" name="PLoS ONE">
        <title>Genomic analyses reveal an absence of contemporary introgressive admixture between fin whales and blue whales, despite known hybrids.</title>
        <authorList>
            <person name="Westbury M.V."/>
            <person name="Petersen B."/>
            <person name="Lorenzen E.D."/>
        </authorList>
    </citation>
    <scope>NUCLEOTIDE SEQUENCE [LARGE SCALE GENOMIC DNA]</scope>
    <source>
        <strain evidence="5">FinWhale-01</strain>
    </source>
</reference>
<dbReference type="OrthoDB" id="659at2759"/>
<dbReference type="EMBL" id="SGJD01000188">
    <property type="protein sequence ID" value="KAB0406445.1"/>
    <property type="molecule type" value="Genomic_DNA"/>
</dbReference>
<evidence type="ECO:0000256" key="1">
    <source>
        <dbReference type="ARBA" id="ARBA00004319"/>
    </source>
</evidence>
<feature type="region of interest" description="Disordered" evidence="3">
    <location>
        <begin position="1052"/>
        <end position="1076"/>
    </location>
</feature>
<name>A0A6A1QGK5_BALPH</name>
<evidence type="ECO:0000256" key="3">
    <source>
        <dbReference type="SAM" id="MobiDB-lite"/>
    </source>
</evidence>
<evidence type="ECO:0000313" key="6">
    <source>
        <dbReference type="Proteomes" id="UP000437017"/>
    </source>
</evidence>
<dbReference type="PANTHER" id="PTHR23150:SF19">
    <property type="entry name" value="FORMYLGLYCINE-GENERATING ENZYME"/>
    <property type="match status" value="1"/>
</dbReference>